<protein>
    <recommendedName>
        <fullName evidence="4">NAD-dependent epimerase/dehydratase domain-containing protein</fullName>
    </recommendedName>
</protein>
<dbReference type="STRING" id="45357.A0A2V1AWL7"/>
<dbReference type="OrthoDB" id="2735536at2759"/>
<dbReference type="InterPro" id="IPR001509">
    <property type="entry name" value="Epimerase_deHydtase"/>
</dbReference>
<dbReference type="Proteomes" id="UP000244309">
    <property type="component" value="Unassembled WGS sequence"/>
</dbReference>
<dbReference type="SUPFAM" id="SSF51735">
    <property type="entry name" value="NAD(P)-binding Rossmann-fold domains"/>
    <property type="match status" value="1"/>
</dbReference>
<evidence type="ECO:0000256" key="3">
    <source>
        <dbReference type="SAM" id="MobiDB-lite"/>
    </source>
</evidence>
<dbReference type="InterPro" id="IPR036291">
    <property type="entry name" value="NAD(P)-bd_dom_sf"/>
</dbReference>
<evidence type="ECO:0000313" key="5">
    <source>
        <dbReference type="EMBL" id="PVH22490.1"/>
    </source>
</evidence>
<dbReference type="CDD" id="cd05227">
    <property type="entry name" value="AR_SDR_e"/>
    <property type="match status" value="1"/>
</dbReference>
<dbReference type="FunFam" id="3.40.50.720:FF:000191">
    <property type="entry name" value="Methylglyoxal reductase (NADPH-dependent)"/>
    <property type="match status" value="1"/>
</dbReference>
<evidence type="ECO:0000256" key="2">
    <source>
        <dbReference type="ARBA" id="ARBA00023445"/>
    </source>
</evidence>
<dbReference type="Pfam" id="PF01370">
    <property type="entry name" value="Epimerase"/>
    <property type="match status" value="1"/>
</dbReference>
<dbReference type="GO" id="GO:0016616">
    <property type="term" value="F:oxidoreductase activity, acting on the CH-OH group of donors, NAD or NADP as acceptor"/>
    <property type="evidence" value="ECO:0007669"/>
    <property type="project" value="TreeGrafter"/>
</dbReference>
<gene>
    <name evidence="5" type="ORF">CXQ85_005059</name>
</gene>
<keyword evidence="6" id="KW-1185">Reference proteome</keyword>
<dbReference type="Gene3D" id="3.40.50.720">
    <property type="entry name" value="NAD(P)-binding Rossmann-like Domain"/>
    <property type="match status" value="1"/>
</dbReference>
<dbReference type="EMBL" id="PKFO01000008">
    <property type="protein sequence ID" value="PVH22490.1"/>
    <property type="molecule type" value="Genomic_DNA"/>
</dbReference>
<name>A0A2V1AWL7_9ASCO</name>
<sequence>MSSTKVLISGASGFIAVHTVQQLIRNGYTVVGSVRSSEKGEYVKKASGKPDKFSYEIVEDIAKEGAFDEFVKKHSDATVFLHTASPFHYKVTDVETDLLKPAIHGTKNALSSIAKYGTNIKRVVVTSSNAAIASRDQDSDPKNVFDETSWNNITWEKALESPAFGYSGSKAFAERAAWDFVKEQNPGFVLSTVNPVLVFGPQPTNDFNTDKLNTSSEVINVILKSSSPDDKVAPYNSSAVDVRDVAKAHLVAFEKDEAKNQRLFLTSDAFTQQTILDVLHEKFPKQTEKVPVGTPGTDKDEFDQKATKNNDKTRKILGFELISVRQSIADSAQQLLQVEGKL</sequence>
<proteinExistence type="inferred from homology"/>
<comment type="similarity">
    <text evidence="2">Belongs to the NAD(P)-dependent epimerase/dehydratase family. Dihydroflavonol-4-reductase subfamily.</text>
</comment>
<dbReference type="InterPro" id="IPR050425">
    <property type="entry name" value="NAD(P)_dehydrat-like"/>
</dbReference>
<dbReference type="PANTHER" id="PTHR10366:SF564">
    <property type="entry name" value="STEROL-4-ALPHA-CARBOXYLATE 3-DEHYDROGENASE, DECARBOXYLATING"/>
    <property type="match status" value="1"/>
</dbReference>
<evidence type="ECO:0000259" key="4">
    <source>
        <dbReference type="Pfam" id="PF01370"/>
    </source>
</evidence>
<evidence type="ECO:0000256" key="1">
    <source>
        <dbReference type="ARBA" id="ARBA00023002"/>
    </source>
</evidence>
<feature type="region of interest" description="Disordered" evidence="3">
    <location>
        <begin position="288"/>
        <end position="307"/>
    </location>
</feature>
<dbReference type="VEuPathDB" id="FungiDB:CXQ85_005059"/>
<evidence type="ECO:0000313" key="6">
    <source>
        <dbReference type="Proteomes" id="UP000244309"/>
    </source>
</evidence>
<dbReference type="GeneID" id="37010389"/>
<comment type="caution">
    <text evidence="5">The sequence shown here is derived from an EMBL/GenBank/DDBJ whole genome shotgun (WGS) entry which is preliminary data.</text>
</comment>
<reference evidence="5 6" key="1">
    <citation type="submission" date="2017-12" db="EMBL/GenBank/DDBJ databases">
        <title>Genome Sequence of a Multidrug-Resistant Candida haemulonii Isolate from a Patient with Chronic Leg Ulcers in Israel.</title>
        <authorList>
            <person name="Chow N.A."/>
            <person name="Gade L."/>
            <person name="Batra D."/>
            <person name="Rowe L.A."/>
            <person name="Ben-Ami R."/>
            <person name="Loparev V.N."/>
            <person name="Litvintseva A.P."/>
        </authorList>
    </citation>
    <scope>NUCLEOTIDE SEQUENCE [LARGE SCALE GENOMIC DNA]</scope>
    <source>
        <strain evidence="5 6">B11899</strain>
    </source>
</reference>
<dbReference type="PANTHER" id="PTHR10366">
    <property type="entry name" value="NAD DEPENDENT EPIMERASE/DEHYDRATASE"/>
    <property type="match status" value="1"/>
</dbReference>
<feature type="compositionally biased region" description="Basic and acidic residues" evidence="3">
    <location>
        <begin position="297"/>
        <end position="307"/>
    </location>
</feature>
<organism evidence="5 6">
    <name type="scientific">Candidozyma haemuli</name>
    <dbReference type="NCBI Taxonomy" id="45357"/>
    <lineage>
        <taxon>Eukaryota</taxon>
        <taxon>Fungi</taxon>
        <taxon>Dikarya</taxon>
        <taxon>Ascomycota</taxon>
        <taxon>Saccharomycotina</taxon>
        <taxon>Pichiomycetes</taxon>
        <taxon>Metschnikowiaceae</taxon>
        <taxon>Candidozyma</taxon>
    </lineage>
</organism>
<accession>A0A2V1AWL7</accession>
<dbReference type="RefSeq" id="XP_025343430.1">
    <property type="nucleotide sequence ID" value="XM_025488663.1"/>
</dbReference>
<feature type="domain" description="NAD-dependent epimerase/dehydratase" evidence="4">
    <location>
        <begin position="6"/>
        <end position="259"/>
    </location>
</feature>
<dbReference type="AlphaFoldDB" id="A0A2V1AWL7"/>
<keyword evidence="1" id="KW-0560">Oxidoreductase</keyword>